<dbReference type="EMBL" id="JAAIUW010000001">
    <property type="protein sequence ID" value="KAF7843191.1"/>
    <property type="molecule type" value="Genomic_DNA"/>
</dbReference>
<feature type="region of interest" description="Disordered" evidence="1">
    <location>
        <begin position="1"/>
        <end position="30"/>
    </location>
</feature>
<evidence type="ECO:0000313" key="2">
    <source>
        <dbReference type="EMBL" id="KAF7843191.1"/>
    </source>
</evidence>
<keyword evidence="3" id="KW-1185">Reference proteome</keyword>
<evidence type="ECO:0000313" key="3">
    <source>
        <dbReference type="Proteomes" id="UP000634136"/>
    </source>
</evidence>
<dbReference type="Proteomes" id="UP000634136">
    <property type="component" value="Unassembled WGS sequence"/>
</dbReference>
<evidence type="ECO:0000256" key="1">
    <source>
        <dbReference type="SAM" id="MobiDB-lite"/>
    </source>
</evidence>
<feature type="compositionally biased region" description="Basic and acidic residues" evidence="1">
    <location>
        <begin position="1"/>
        <end position="12"/>
    </location>
</feature>
<sequence>MAERRERKEDRCSFGSGQWDIGESHEYGGL</sequence>
<name>A0A835CHE0_9FABA</name>
<reference evidence="2" key="1">
    <citation type="submission" date="2020-09" db="EMBL/GenBank/DDBJ databases">
        <title>Genome-Enabled Discovery of Anthraquinone Biosynthesis in Senna tora.</title>
        <authorList>
            <person name="Kang S.-H."/>
            <person name="Pandey R.P."/>
            <person name="Lee C.-M."/>
            <person name="Sim J.-S."/>
            <person name="Jeong J.-T."/>
            <person name="Choi B.-S."/>
            <person name="Jung M."/>
            <person name="Ginzburg D."/>
            <person name="Zhao K."/>
            <person name="Won S.Y."/>
            <person name="Oh T.-J."/>
            <person name="Yu Y."/>
            <person name="Kim N.-H."/>
            <person name="Lee O.R."/>
            <person name="Lee T.-H."/>
            <person name="Bashyal P."/>
            <person name="Kim T.-S."/>
            <person name="Lee W.-H."/>
            <person name="Kawkins C."/>
            <person name="Kim C.-K."/>
            <person name="Kim J.S."/>
            <person name="Ahn B.O."/>
            <person name="Rhee S.Y."/>
            <person name="Sohng J.K."/>
        </authorList>
    </citation>
    <scope>NUCLEOTIDE SEQUENCE</scope>
    <source>
        <tissue evidence="2">Leaf</tissue>
    </source>
</reference>
<gene>
    <name evidence="2" type="ORF">G2W53_000096</name>
</gene>
<accession>A0A835CHE0</accession>
<comment type="caution">
    <text evidence="2">The sequence shown here is derived from an EMBL/GenBank/DDBJ whole genome shotgun (WGS) entry which is preliminary data.</text>
</comment>
<protein>
    <submittedName>
        <fullName evidence="2">Uncharacterized protein</fullName>
    </submittedName>
</protein>
<proteinExistence type="predicted"/>
<organism evidence="2 3">
    <name type="scientific">Senna tora</name>
    <dbReference type="NCBI Taxonomy" id="362788"/>
    <lineage>
        <taxon>Eukaryota</taxon>
        <taxon>Viridiplantae</taxon>
        <taxon>Streptophyta</taxon>
        <taxon>Embryophyta</taxon>
        <taxon>Tracheophyta</taxon>
        <taxon>Spermatophyta</taxon>
        <taxon>Magnoliopsida</taxon>
        <taxon>eudicotyledons</taxon>
        <taxon>Gunneridae</taxon>
        <taxon>Pentapetalae</taxon>
        <taxon>rosids</taxon>
        <taxon>fabids</taxon>
        <taxon>Fabales</taxon>
        <taxon>Fabaceae</taxon>
        <taxon>Caesalpinioideae</taxon>
        <taxon>Cassia clade</taxon>
        <taxon>Senna</taxon>
    </lineage>
</organism>
<dbReference type="AlphaFoldDB" id="A0A835CHE0"/>